<dbReference type="GO" id="GO:0005886">
    <property type="term" value="C:plasma membrane"/>
    <property type="evidence" value="ECO:0007669"/>
    <property type="project" value="UniProtKB-SubCell"/>
</dbReference>
<evidence type="ECO:0000256" key="4">
    <source>
        <dbReference type="ARBA" id="ARBA00022448"/>
    </source>
</evidence>
<dbReference type="InterPro" id="IPR011992">
    <property type="entry name" value="EF-hand-dom_pair"/>
</dbReference>
<evidence type="ECO:0000256" key="8">
    <source>
        <dbReference type="ARBA" id="ARBA00022707"/>
    </source>
</evidence>
<keyword evidence="12" id="KW-0653">Protein transport</keyword>
<evidence type="ECO:0000256" key="12">
    <source>
        <dbReference type="ARBA" id="ARBA00022927"/>
    </source>
</evidence>
<evidence type="ECO:0000256" key="5">
    <source>
        <dbReference type="ARBA" id="ARBA00022475"/>
    </source>
</evidence>
<dbReference type="EMBL" id="FR907492">
    <property type="protein sequence ID" value="CDQ86799.1"/>
    <property type="molecule type" value="Genomic_DNA"/>
</dbReference>
<dbReference type="GO" id="GO:0015031">
    <property type="term" value="P:protein transport"/>
    <property type="evidence" value="ECO:0007669"/>
    <property type="project" value="UniProtKB-KW"/>
</dbReference>
<evidence type="ECO:0000259" key="17">
    <source>
        <dbReference type="PROSITE" id="PS50222"/>
    </source>
</evidence>
<organism evidence="18 19">
    <name type="scientific">Oncorhynchus mykiss</name>
    <name type="common">Rainbow trout</name>
    <name type="synonym">Salmo gairdneri</name>
    <dbReference type="NCBI Taxonomy" id="8022"/>
    <lineage>
        <taxon>Eukaryota</taxon>
        <taxon>Metazoa</taxon>
        <taxon>Chordata</taxon>
        <taxon>Craniata</taxon>
        <taxon>Vertebrata</taxon>
        <taxon>Euteleostomi</taxon>
        <taxon>Actinopterygii</taxon>
        <taxon>Neopterygii</taxon>
        <taxon>Teleostei</taxon>
        <taxon>Protacanthopterygii</taxon>
        <taxon>Salmoniformes</taxon>
        <taxon>Salmonidae</taxon>
        <taxon>Salmoninae</taxon>
        <taxon>Oncorhynchus</taxon>
    </lineage>
</organism>
<evidence type="ECO:0000256" key="13">
    <source>
        <dbReference type="ARBA" id="ARBA00023136"/>
    </source>
</evidence>
<comment type="subcellular location">
    <subcellularLocation>
        <location evidence="2">Cell membrane</location>
    </subcellularLocation>
    <subcellularLocation>
        <location evidence="3">Cytoplasm</location>
    </subcellularLocation>
    <subcellularLocation>
        <location evidence="1">Nucleus</location>
    </subcellularLocation>
</comment>
<evidence type="ECO:0000256" key="9">
    <source>
        <dbReference type="ARBA" id="ARBA00022723"/>
    </source>
</evidence>
<evidence type="ECO:0000256" key="11">
    <source>
        <dbReference type="ARBA" id="ARBA00022837"/>
    </source>
</evidence>
<evidence type="ECO:0000256" key="16">
    <source>
        <dbReference type="ARBA" id="ARBA00038164"/>
    </source>
</evidence>
<dbReference type="PROSITE" id="PS50222">
    <property type="entry name" value="EF_HAND_2"/>
    <property type="match status" value="1"/>
</dbReference>
<comment type="similarity">
    <text evidence="16">Belongs to the calcineurin regulatory subunit family. CHP subfamily.</text>
</comment>
<protein>
    <recommendedName>
        <fullName evidence="17">EF-hand domain-containing protein</fullName>
    </recommendedName>
</protein>
<sequence length="146" mass="17311">MIHLKNIYIYFFLHISVPENVCMCVVVDWSNCYLTVMQDYLLMGVSNCYFHPTWSDREDQVNFRGFMRTLAHFRPIEDNEKNKDPTASEPLNSRSNKLLFAFRLYDLDRDDKISRDELLQVRMGSGFKLHTLGGCPTFLFQFFFKV</sequence>
<dbReference type="PANTHER" id="PTHR46002">
    <property type="entry name" value="EG:114D9.1 PROTEIN-RELATED"/>
    <property type="match status" value="1"/>
</dbReference>
<evidence type="ECO:0000256" key="6">
    <source>
        <dbReference type="ARBA" id="ARBA00022490"/>
    </source>
</evidence>
<keyword evidence="13" id="KW-0472">Membrane</keyword>
<dbReference type="AlphaFoldDB" id="A0A060YBQ9"/>
<dbReference type="PROSITE" id="PS00018">
    <property type="entry name" value="EF_HAND_1"/>
    <property type="match status" value="1"/>
</dbReference>
<evidence type="ECO:0000256" key="2">
    <source>
        <dbReference type="ARBA" id="ARBA00004236"/>
    </source>
</evidence>
<feature type="domain" description="EF-hand" evidence="17">
    <location>
        <begin position="93"/>
        <end position="128"/>
    </location>
</feature>
<dbReference type="SUPFAM" id="SSF47473">
    <property type="entry name" value="EF-hand"/>
    <property type="match status" value="1"/>
</dbReference>
<keyword evidence="11" id="KW-0106">Calcium</keyword>
<keyword evidence="7" id="KW-0597">Phosphoprotein</keyword>
<keyword evidence="4" id="KW-0813">Transport</keyword>
<reference evidence="18" key="1">
    <citation type="journal article" date="2014" name="Nat. Commun.">
        <title>The rainbow trout genome provides novel insights into evolution after whole-genome duplication in vertebrates.</title>
        <authorList>
            <person name="Berthelot C."/>
            <person name="Brunet F."/>
            <person name="Chalopin D."/>
            <person name="Juanchich A."/>
            <person name="Bernard M."/>
            <person name="Noel B."/>
            <person name="Bento P."/>
            <person name="Da Silva C."/>
            <person name="Labadie K."/>
            <person name="Alberti A."/>
            <person name="Aury J.M."/>
            <person name="Louis A."/>
            <person name="Dehais P."/>
            <person name="Bardou P."/>
            <person name="Montfort J."/>
            <person name="Klopp C."/>
            <person name="Cabau C."/>
            <person name="Gaspin C."/>
            <person name="Thorgaard G.H."/>
            <person name="Boussaha M."/>
            <person name="Quillet E."/>
            <person name="Guyomard R."/>
            <person name="Galiana D."/>
            <person name="Bobe J."/>
            <person name="Volff J.N."/>
            <person name="Genet C."/>
            <person name="Wincker P."/>
            <person name="Jaillon O."/>
            <person name="Roest Crollius H."/>
            <person name="Guiguen Y."/>
        </authorList>
    </citation>
    <scope>NUCLEOTIDE SEQUENCE [LARGE SCALE GENOMIC DNA]</scope>
</reference>
<evidence type="ECO:0000256" key="7">
    <source>
        <dbReference type="ARBA" id="ARBA00022553"/>
    </source>
</evidence>
<keyword evidence="15" id="KW-0449">Lipoprotein</keyword>
<dbReference type="PaxDb" id="8022-A0A060YBQ9"/>
<keyword evidence="9" id="KW-0479">Metal-binding</keyword>
<evidence type="ECO:0000256" key="15">
    <source>
        <dbReference type="ARBA" id="ARBA00023288"/>
    </source>
</evidence>
<dbReference type="STRING" id="8022.A0A060YBQ9"/>
<proteinExistence type="inferred from homology"/>
<dbReference type="GO" id="GO:0005634">
    <property type="term" value="C:nucleus"/>
    <property type="evidence" value="ECO:0007669"/>
    <property type="project" value="UniProtKB-SubCell"/>
</dbReference>
<dbReference type="Proteomes" id="UP000193380">
    <property type="component" value="Unassembled WGS sequence"/>
</dbReference>
<dbReference type="InterPro" id="IPR002048">
    <property type="entry name" value="EF_hand_dom"/>
</dbReference>
<reference evidence="18" key="2">
    <citation type="submission" date="2014-03" db="EMBL/GenBank/DDBJ databases">
        <authorList>
            <person name="Genoscope - CEA"/>
        </authorList>
    </citation>
    <scope>NUCLEOTIDE SEQUENCE</scope>
</reference>
<dbReference type="GO" id="GO:0005509">
    <property type="term" value="F:calcium ion binding"/>
    <property type="evidence" value="ECO:0007669"/>
    <property type="project" value="InterPro"/>
</dbReference>
<evidence type="ECO:0000256" key="3">
    <source>
        <dbReference type="ARBA" id="ARBA00004496"/>
    </source>
</evidence>
<accession>A0A060YBQ9</accession>
<keyword evidence="6" id="KW-0963">Cytoplasm</keyword>
<evidence type="ECO:0000256" key="14">
    <source>
        <dbReference type="ARBA" id="ARBA00023242"/>
    </source>
</evidence>
<dbReference type="GO" id="GO:0005737">
    <property type="term" value="C:cytoplasm"/>
    <property type="evidence" value="ECO:0007669"/>
    <property type="project" value="UniProtKB-SubCell"/>
</dbReference>
<keyword evidence="10" id="KW-0677">Repeat</keyword>
<evidence type="ECO:0000313" key="18">
    <source>
        <dbReference type="EMBL" id="CDQ86799.1"/>
    </source>
</evidence>
<evidence type="ECO:0000256" key="10">
    <source>
        <dbReference type="ARBA" id="ARBA00022737"/>
    </source>
</evidence>
<dbReference type="InterPro" id="IPR051875">
    <property type="entry name" value="Calcineurin_B_homologous"/>
</dbReference>
<keyword evidence="8" id="KW-0519">Myristate</keyword>
<evidence type="ECO:0000313" key="19">
    <source>
        <dbReference type="Proteomes" id="UP000193380"/>
    </source>
</evidence>
<name>A0A060YBQ9_ONCMY</name>
<keyword evidence="5" id="KW-1003">Cell membrane</keyword>
<dbReference type="InterPro" id="IPR018247">
    <property type="entry name" value="EF_Hand_1_Ca_BS"/>
</dbReference>
<keyword evidence="14" id="KW-0539">Nucleus</keyword>
<dbReference type="Gene3D" id="1.10.238.10">
    <property type="entry name" value="EF-hand"/>
    <property type="match status" value="1"/>
</dbReference>
<gene>
    <name evidence="18" type="ORF">GSONMT00046794001</name>
</gene>
<evidence type="ECO:0000256" key="1">
    <source>
        <dbReference type="ARBA" id="ARBA00004123"/>
    </source>
</evidence>